<evidence type="ECO:0000256" key="3">
    <source>
        <dbReference type="ARBA" id="ARBA00022989"/>
    </source>
</evidence>
<comment type="subcellular location">
    <subcellularLocation>
        <location evidence="1">Membrane</location>
        <topology evidence="1">Multi-pass membrane protein</topology>
    </subcellularLocation>
</comment>
<name>A0A560W6K6_9MICO</name>
<dbReference type="AlphaFoldDB" id="A0A560W6K6"/>
<keyword evidence="5" id="KW-0808">Transferase</keyword>
<evidence type="ECO:0000313" key="5">
    <source>
        <dbReference type="EMBL" id="TWD13253.1"/>
    </source>
</evidence>
<dbReference type="Gene3D" id="1.10.357.140">
    <property type="entry name" value="UbiA prenyltransferase"/>
    <property type="match status" value="1"/>
</dbReference>
<keyword evidence="3" id="KW-1133">Transmembrane helix</keyword>
<dbReference type="EMBL" id="VIUW01000005">
    <property type="protein sequence ID" value="TWD13253.1"/>
    <property type="molecule type" value="Genomic_DNA"/>
</dbReference>
<proteinExistence type="predicted"/>
<keyword evidence="6" id="KW-1185">Reference proteome</keyword>
<sequence length="265" mass="26397">MATHPGPAAAVTALAAGLCRSAHLPRARAVAVVGAVGSGQLLIGWSNDLIDVRRDRLTDRLDKPVARGEVSPRAVARAAAGACALNLVASRALGGRAALTQLATVASGLAHNLGVKGTWASPAPYAIAFGLLPSVVTLALPQPALAPRATTVGAALLGVGAHLVNALPDLEDDRATGVPGLPHRLGEGVSRLLVGSTLAASSFVLALDRRPLGRAERTVLAASLALAGAAARDRGRGRGALAAVVGIAAIDLALLGASLTEETDA</sequence>
<dbReference type="InterPro" id="IPR000537">
    <property type="entry name" value="UbiA_prenyltransferase"/>
</dbReference>
<protein>
    <submittedName>
        <fullName evidence="5">UbiA prenyltransferase family protein</fullName>
    </submittedName>
</protein>
<comment type="caution">
    <text evidence="5">The sequence shown here is derived from an EMBL/GenBank/DDBJ whole genome shotgun (WGS) entry which is preliminary data.</text>
</comment>
<dbReference type="OrthoDB" id="3212588at2"/>
<keyword evidence="4" id="KW-0472">Membrane</keyword>
<dbReference type="GO" id="GO:0016020">
    <property type="term" value="C:membrane"/>
    <property type="evidence" value="ECO:0007669"/>
    <property type="project" value="UniProtKB-SubCell"/>
</dbReference>
<evidence type="ECO:0000256" key="1">
    <source>
        <dbReference type="ARBA" id="ARBA00004141"/>
    </source>
</evidence>
<dbReference type="Pfam" id="PF01040">
    <property type="entry name" value="UbiA"/>
    <property type="match status" value="1"/>
</dbReference>
<gene>
    <name evidence="5" type="ORF">FB557_2641</name>
</gene>
<accession>A0A560W6K6</accession>
<evidence type="ECO:0000313" key="6">
    <source>
        <dbReference type="Proteomes" id="UP000315628"/>
    </source>
</evidence>
<evidence type="ECO:0000256" key="4">
    <source>
        <dbReference type="ARBA" id="ARBA00023136"/>
    </source>
</evidence>
<evidence type="ECO:0000256" key="2">
    <source>
        <dbReference type="ARBA" id="ARBA00022692"/>
    </source>
</evidence>
<organism evidence="5 6">
    <name type="scientific">Marihabitans asiaticum</name>
    <dbReference type="NCBI Taxonomy" id="415218"/>
    <lineage>
        <taxon>Bacteria</taxon>
        <taxon>Bacillati</taxon>
        <taxon>Actinomycetota</taxon>
        <taxon>Actinomycetes</taxon>
        <taxon>Micrococcales</taxon>
        <taxon>Intrasporangiaceae</taxon>
        <taxon>Marihabitans</taxon>
    </lineage>
</organism>
<dbReference type="GO" id="GO:0016765">
    <property type="term" value="F:transferase activity, transferring alkyl or aryl (other than methyl) groups"/>
    <property type="evidence" value="ECO:0007669"/>
    <property type="project" value="InterPro"/>
</dbReference>
<keyword evidence="2" id="KW-0812">Transmembrane</keyword>
<dbReference type="Proteomes" id="UP000315628">
    <property type="component" value="Unassembled WGS sequence"/>
</dbReference>
<reference evidence="5 6" key="1">
    <citation type="submission" date="2019-06" db="EMBL/GenBank/DDBJ databases">
        <title>Sequencing the genomes of 1000 actinobacteria strains.</title>
        <authorList>
            <person name="Klenk H.-P."/>
        </authorList>
    </citation>
    <scope>NUCLEOTIDE SEQUENCE [LARGE SCALE GENOMIC DNA]</scope>
    <source>
        <strain evidence="5 6">DSM 18935</strain>
    </source>
</reference>
<dbReference type="InterPro" id="IPR044878">
    <property type="entry name" value="UbiA_sf"/>
</dbReference>